<dbReference type="EMBL" id="WTPW01002538">
    <property type="protein sequence ID" value="KAF0377865.1"/>
    <property type="molecule type" value="Genomic_DNA"/>
</dbReference>
<feature type="transmembrane region" description="Helical" evidence="6">
    <location>
        <begin position="196"/>
        <end position="215"/>
    </location>
</feature>
<feature type="transmembrane region" description="Helical" evidence="6">
    <location>
        <begin position="249"/>
        <end position="266"/>
    </location>
</feature>
<evidence type="ECO:0000256" key="2">
    <source>
        <dbReference type="ARBA" id="ARBA00022692"/>
    </source>
</evidence>
<evidence type="ECO:0000256" key="5">
    <source>
        <dbReference type="SAM" id="MobiDB-lite"/>
    </source>
</evidence>
<feature type="transmembrane region" description="Helical" evidence="6">
    <location>
        <begin position="56"/>
        <end position="79"/>
    </location>
</feature>
<keyword evidence="9" id="KW-1185">Reference proteome</keyword>
<dbReference type="GO" id="GO:0016020">
    <property type="term" value="C:membrane"/>
    <property type="evidence" value="ECO:0007669"/>
    <property type="project" value="UniProtKB-SubCell"/>
</dbReference>
<evidence type="ECO:0000256" key="6">
    <source>
        <dbReference type="SAM" id="Phobius"/>
    </source>
</evidence>
<comment type="subcellular location">
    <subcellularLocation>
        <location evidence="1">Membrane</location>
        <topology evidence="1">Multi-pass membrane protein</topology>
    </subcellularLocation>
</comment>
<dbReference type="Pfam" id="PF13886">
    <property type="entry name" value="TM7S3_TM198"/>
    <property type="match status" value="1"/>
</dbReference>
<evidence type="ECO:0000256" key="3">
    <source>
        <dbReference type="ARBA" id="ARBA00022989"/>
    </source>
</evidence>
<feature type="transmembrane region" description="Helical" evidence="6">
    <location>
        <begin position="120"/>
        <end position="137"/>
    </location>
</feature>
<name>A0A8H3WZI2_GIGMA</name>
<evidence type="ECO:0000256" key="4">
    <source>
        <dbReference type="ARBA" id="ARBA00023136"/>
    </source>
</evidence>
<feature type="transmembrane region" description="Helical" evidence="6">
    <location>
        <begin position="144"/>
        <end position="161"/>
    </location>
</feature>
<dbReference type="InterPro" id="IPR025256">
    <property type="entry name" value="TM7S3/TM198-like_dom"/>
</dbReference>
<feature type="transmembrane region" description="Helical" evidence="6">
    <location>
        <begin position="86"/>
        <end position="108"/>
    </location>
</feature>
<keyword evidence="4 6" id="KW-0472">Membrane</keyword>
<gene>
    <name evidence="8" type="ORF">F8M41_012508</name>
</gene>
<protein>
    <recommendedName>
        <fullName evidence="7">TM7S3/TM198-like domain-containing protein</fullName>
    </recommendedName>
</protein>
<keyword evidence="3 6" id="KW-1133">Transmembrane helix</keyword>
<dbReference type="Proteomes" id="UP000439903">
    <property type="component" value="Unassembled WGS sequence"/>
</dbReference>
<proteinExistence type="predicted"/>
<comment type="caution">
    <text evidence="8">The sequence shown here is derived from an EMBL/GenBank/DDBJ whole genome shotgun (WGS) entry which is preliminary data.</text>
</comment>
<dbReference type="OrthoDB" id="2422988at2759"/>
<evidence type="ECO:0000259" key="7">
    <source>
        <dbReference type="Pfam" id="PF13886"/>
    </source>
</evidence>
<accession>A0A8H3WZI2</accession>
<keyword evidence="2 6" id="KW-0812">Transmembrane</keyword>
<sequence length="410" mass="46003">MRKIHRRSRFSNLEFVACVVTICCFWPWIIEAQNVTDNINSNVNSNNTTNVIHKSTYSSAITLIDVLFAAVLVITGAFICFTYIKFIRMAGSIVGFYTLGCLSWIAMVNSDLGYRDYRNLMIPTIIGSLGAMLFLYFNRMNVSFVGILGGCAFGLTTLSVKDNGLFESSLFRLVYLVIFGLTGYGIICFYCPTRRIWPLCLSSALCGSYSIILGVDQMLRSGFTTAIIIYLDLNQLDANLLKYSVNGKIYGLLGGVFVLAAIGFFIQRKIILPTMPPCQTSGNGPPAMRDDLEKIVYEMNPSIRQSMRSSKVDFRDMNQLVTANNNSYSEKRDVEGPEIVNNARYIENDNVKLSKFDHSNSSYLRPNSAQIIENDSNIGKYSIEIQKGNEVNEEEEEDDDDDDEYMAVAM</sequence>
<evidence type="ECO:0000256" key="1">
    <source>
        <dbReference type="ARBA" id="ARBA00004141"/>
    </source>
</evidence>
<feature type="transmembrane region" description="Helical" evidence="6">
    <location>
        <begin position="173"/>
        <end position="191"/>
    </location>
</feature>
<evidence type="ECO:0000313" key="8">
    <source>
        <dbReference type="EMBL" id="KAF0377865.1"/>
    </source>
</evidence>
<feature type="domain" description="TM7S3/TM198-like" evidence="7">
    <location>
        <begin position="69"/>
        <end position="267"/>
    </location>
</feature>
<reference evidence="8 9" key="1">
    <citation type="journal article" date="2019" name="Environ. Microbiol.">
        <title>At the nexus of three kingdoms: the genome of the mycorrhizal fungus Gigaspora margarita provides insights into plant, endobacterial and fungal interactions.</title>
        <authorList>
            <person name="Venice F."/>
            <person name="Ghignone S."/>
            <person name="Salvioli di Fossalunga A."/>
            <person name="Amselem J."/>
            <person name="Novero M."/>
            <person name="Xianan X."/>
            <person name="Sedzielewska Toro K."/>
            <person name="Morin E."/>
            <person name="Lipzen A."/>
            <person name="Grigoriev I.V."/>
            <person name="Henrissat B."/>
            <person name="Martin F.M."/>
            <person name="Bonfante P."/>
        </authorList>
    </citation>
    <scope>NUCLEOTIDE SEQUENCE [LARGE SCALE GENOMIC DNA]</scope>
    <source>
        <strain evidence="8 9">BEG34</strain>
    </source>
</reference>
<dbReference type="AlphaFoldDB" id="A0A8H3WZI2"/>
<organism evidence="8 9">
    <name type="scientific">Gigaspora margarita</name>
    <dbReference type="NCBI Taxonomy" id="4874"/>
    <lineage>
        <taxon>Eukaryota</taxon>
        <taxon>Fungi</taxon>
        <taxon>Fungi incertae sedis</taxon>
        <taxon>Mucoromycota</taxon>
        <taxon>Glomeromycotina</taxon>
        <taxon>Glomeromycetes</taxon>
        <taxon>Diversisporales</taxon>
        <taxon>Gigasporaceae</taxon>
        <taxon>Gigaspora</taxon>
    </lineage>
</organism>
<evidence type="ECO:0000313" key="9">
    <source>
        <dbReference type="Proteomes" id="UP000439903"/>
    </source>
</evidence>
<feature type="region of interest" description="Disordered" evidence="5">
    <location>
        <begin position="387"/>
        <end position="410"/>
    </location>
</feature>
<feature type="compositionally biased region" description="Acidic residues" evidence="5">
    <location>
        <begin position="391"/>
        <end position="410"/>
    </location>
</feature>